<dbReference type="InParanoid" id="A0A6I8NJX2"/>
<evidence type="ECO:0000256" key="8">
    <source>
        <dbReference type="ARBA" id="ARBA00023328"/>
    </source>
</evidence>
<evidence type="ECO:0000256" key="3">
    <source>
        <dbReference type="ARBA" id="ARBA00010440"/>
    </source>
</evidence>
<evidence type="ECO:0000256" key="5">
    <source>
        <dbReference type="ARBA" id="ARBA00022454"/>
    </source>
</evidence>
<keyword evidence="13" id="KW-1185">Reference proteome</keyword>
<evidence type="ECO:0000256" key="10">
    <source>
        <dbReference type="SAM" id="Coils"/>
    </source>
</evidence>
<reference evidence="12" key="2">
    <citation type="submission" date="2025-08" db="UniProtKB">
        <authorList>
            <consortium name="Ensembl"/>
        </authorList>
    </citation>
    <scope>IDENTIFICATION</scope>
    <source>
        <strain evidence="12">Glennie</strain>
    </source>
</reference>
<dbReference type="InterPro" id="IPR025214">
    <property type="entry name" value="CENP-U"/>
</dbReference>
<gene>
    <name evidence="12" type="primary">CENPU</name>
</gene>
<dbReference type="GO" id="GO:0000775">
    <property type="term" value="C:chromosome, centromeric region"/>
    <property type="evidence" value="ECO:0007669"/>
    <property type="project" value="UniProtKB-SubCell"/>
</dbReference>
<evidence type="ECO:0000313" key="13">
    <source>
        <dbReference type="Proteomes" id="UP000002279"/>
    </source>
</evidence>
<keyword evidence="7" id="KW-0539">Nucleus</keyword>
<evidence type="ECO:0000256" key="7">
    <source>
        <dbReference type="ARBA" id="ARBA00023242"/>
    </source>
</evidence>
<organism evidence="12 13">
    <name type="scientific">Ornithorhynchus anatinus</name>
    <name type="common">Duckbill platypus</name>
    <dbReference type="NCBI Taxonomy" id="9258"/>
    <lineage>
        <taxon>Eukaryota</taxon>
        <taxon>Metazoa</taxon>
        <taxon>Chordata</taxon>
        <taxon>Craniata</taxon>
        <taxon>Vertebrata</taxon>
        <taxon>Euteleostomi</taxon>
        <taxon>Mammalia</taxon>
        <taxon>Monotremata</taxon>
        <taxon>Ornithorhynchidae</taxon>
        <taxon>Ornithorhynchus</taxon>
    </lineage>
</organism>
<keyword evidence="6 10" id="KW-0175">Coiled coil</keyword>
<evidence type="ECO:0000313" key="12">
    <source>
        <dbReference type="Ensembl" id="ENSOANP00000041386.1"/>
    </source>
</evidence>
<evidence type="ECO:0000256" key="11">
    <source>
        <dbReference type="SAM" id="MobiDB-lite"/>
    </source>
</evidence>
<feature type="coiled-coil region" evidence="10">
    <location>
        <begin position="298"/>
        <end position="353"/>
    </location>
</feature>
<feature type="compositionally biased region" description="Polar residues" evidence="11">
    <location>
        <begin position="139"/>
        <end position="150"/>
    </location>
</feature>
<reference evidence="12" key="3">
    <citation type="submission" date="2025-09" db="UniProtKB">
        <authorList>
            <consortium name="Ensembl"/>
        </authorList>
    </citation>
    <scope>IDENTIFICATION</scope>
    <source>
        <strain evidence="12">Glennie</strain>
    </source>
</reference>
<dbReference type="GO" id="GO:0005634">
    <property type="term" value="C:nucleus"/>
    <property type="evidence" value="ECO:0000318"/>
    <property type="project" value="GO_Central"/>
</dbReference>
<dbReference type="OMA" id="NTVGRTH"/>
<feature type="compositionally biased region" description="Basic and acidic residues" evidence="11">
    <location>
        <begin position="18"/>
        <end position="29"/>
    </location>
</feature>
<proteinExistence type="inferred from homology"/>
<protein>
    <recommendedName>
        <fullName evidence="4">Centromere protein U</fullName>
    </recommendedName>
    <alternativeName>
        <fullName evidence="9">MLF1-interacting protein</fullName>
    </alternativeName>
</protein>
<dbReference type="PANTHER" id="PTHR32222">
    <property type="entry name" value="CENTROMERE PROTEIN U"/>
    <property type="match status" value="1"/>
</dbReference>
<reference evidence="12 13" key="1">
    <citation type="journal article" date="2008" name="Nature">
        <title>Genome analysis of the platypus reveals unique signatures of evolution.</title>
        <authorList>
            <person name="Warren W.C."/>
            <person name="Hillier L.W."/>
            <person name="Marshall Graves J.A."/>
            <person name="Birney E."/>
            <person name="Ponting C.P."/>
            <person name="Grutzner F."/>
            <person name="Belov K."/>
            <person name="Miller W."/>
            <person name="Clarke L."/>
            <person name="Chinwalla A.T."/>
            <person name="Yang S.P."/>
            <person name="Heger A."/>
            <person name="Locke D.P."/>
            <person name="Miethke P."/>
            <person name="Waters P.D."/>
            <person name="Veyrunes F."/>
            <person name="Fulton L."/>
            <person name="Fulton B."/>
            <person name="Graves T."/>
            <person name="Wallis J."/>
            <person name="Puente X.S."/>
            <person name="Lopez-Otin C."/>
            <person name="Ordonez G.R."/>
            <person name="Eichler E.E."/>
            <person name="Chen L."/>
            <person name="Cheng Z."/>
            <person name="Deakin J.E."/>
            <person name="Alsop A."/>
            <person name="Thompson K."/>
            <person name="Kirby P."/>
            <person name="Papenfuss A.T."/>
            <person name="Wakefield M.J."/>
            <person name="Olender T."/>
            <person name="Lancet D."/>
            <person name="Huttley G.A."/>
            <person name="Smit A.F."/>
            <person name="Pask A."/>
            <person name="Temple-Smith P."/>
            <person name="Batzer M.A."/>
            <person name="Walker J.A."/>
            <person name="Konkel M.K."/>
            <person name="Harris R.S."/>
            <person name="Whittington C.M."/>
            <person name="Wong E.S."/>
            <person name="Gemmell N.J."/>
            <person name="Buschiazzo E."/>
            <person name="Vargas Jentzsch I.M."/>
            <person name="Merkel A."/>
            <person name="Schmitz J."/>
            <person name="Zemann A."/>
            <person name="Churakov G."/>
            <person name="Kriegs J.O."/>
            <person name="Brosius J."/>
            <person name="Murchison E.P."/>
            <person name="Sachidanandam R."/>
            <person name="Smith C."/>
            <person name="Hannon G.J."/>
            <person name="Tsend-Ayush E."/>
            <person name="McMillan D."/>
            <person name="Attenborough R."/>
            <person name="Rens W."/>
            <person name="Ferguson-Smith M."/>
            <person name="Lefevre C.M."/>
            <person name="Sharp J.A."/>
            <person name="Nicholas K.R."/>
            <person name="Ray D.A."/>
            <person name="Kube M."/>
            <person name="Reinhardt R."/>
            <person name="Pringle T.H."/>
            <person name="Taylor J."/>
            <person name="Jones R.C."/>
            <person name="Nixon B."/>
            <person name="Dacheux J.L."/>
            <person name="Niwa H."/>
            <person name="Sekita Y."/>
            <person name="Huang X."/>
            <person name="Stark A."/>
            <person name="Kheradpour P."/>
            <person name="Kellis M."/>
            <person name="Flicek P."/>
            <person name="Chen Y."/>
            <person name="Webber C."/>
            <person name="Hardison R."/>
            <person name="Nelson J."/>
            <person name="Hallsworth-Pepin K."/>
            <person name="Delehaunty K."/>
            <person name="Markovic C."/>
            <person name="Minx P."/>
            <person name="Feng Y."/>
            <person name="Kremitzki C."/>
            <person name="Mitreva M."/>
            <person name="Glasscock J."/>
            <person name="Wylie T."/>
            <person name="Wohldmann P."/>
            <person name="Thiru P."/>
            <person name="Nhan M.N."/>
            <person name="Pohl C.S."/>
            <person name="Smith S.M."/>
            <person name="Hou S."/>
            <person name="Nefedov M."/>
            <person name="de Jong P.J."/>
            <person name="Renfree M.B."/>
            <person name="Mardis E.R."/>
            <person name="Wilson R.K."/>
        </authorList>
    </citation>
    <scope>NUCLEOTIDE SEQUENCE [LARGE SCALE GENOMIC DNA]</scope>
    <source>
        <strain evidence="12 13">Glennie</strain>
    </source>
</reference>
<dbReference type="Pfam" id="PF13097">
    <property type="entry name" value="CENP-U"/>
    <property type="match status" value="1"/>
</dbReference>
<sequence length="427" mass="47648">MPRRGDSTKKTSKKKLGRDHQSGRGELPKKAAHPRNFLSPEEPDLSRILKANELDLEEDEPDHSFAHPLHSTAVYTDEEDTFLDPRPLAGSPPPASTPLPKGAPRLRASRIEFEAEDRPEDRPARKAEPRSGEAKPASTGPSDPSTSAKVTNLVKRFKGPQDGRTPSASNPPERSEAPPAAPPSQKGPRPGPPRPAGGREKILKRRERCQGEKRKKLEAGALTPAGESEDGEPAQGPDGVRRPPRGLTDLRVILSAFEDAVTMYKQEVESKICKKAIDSFYADFKEQLTQMVTDAQDLTNLKRRNAKVVADINQKRKRLLEVREELIRTQPQLSRLRREHAELSQRKASLARAADFLADLKQLRHRCLDFRERNPAQKETYGPSSLPALLVESRSVLKAENHLQNINRRLKRLTDRDEADAVEYVAA</sequence>
<accession>A0A6I8NJX2</accession>
<feature type="compositionally biased region" description="Basic and acidic residues" evidence="11">
    <location>
        <begin position="119"/>
        <end position="133"/>
    </location>
</feature>
<keyword evidence="5" id="KW-0158">Chromosome</keyword>
<dbReference type="FunCoup" id="A0A6I8NJX2">
    <property type="interactions" value="1866"/>
</dbReference>
<feature type="compositionally biased region" description="Basic and acidic residues" evidence="11">
    <location>
        <begin position="44"/>
        <end position="53"/>
    </location>
</feature>
<dbReference type="Bgee" id="ENSOANG00000036013">
    <property type="expression patterns" value="Expressed in fibroblast and 7 other cell types or tissues"/>
</dbReference>
<comment type="similarity">
    <text evidence="3">Belongs to the CENP-U/AME1 family.</text>
</comment>
<dbReference type="AlphaFoldDB" id="A0A6I8NJX2"/>
<dbReference type="GeneTree" id="ENSGT00390000015511"/>
<evidence type="ECO:0000256" key="2">
    <source>
        <dbReference type="ARBA" id="ARBA00004584"/>
    </source>
</evidence>
<evidence type="ECO:0000256" key="9">
    <source>
        <dbReference type="ARBA" id="ARBA00031456"/>
    </source>
</evidence>
<dbReference type="Proteomes" id="UP000002279">
    <property type="component" value="Chromosome 12"/>
</dbReference>
<keyword evidence="8" id="KW-0137">Centromere</keyword>
<evidence type="ECO:0000256" key="4">
    <source>
        <dbReference type="ARBA" id="ARBA00016402"/>
    </source>
</evidence>
<dbReference type="Ensembl" id="ENSOANT00000073511.1">
    <property type="protein sequence ID" value="ENSOANP00000041386.1"/>
    <property type="gene ID" value="ENSOANG00000036013.1"/>
</dbReference>
<evidence type="ECO:0000256" key="1">
    <source>
        <dbReference type="ARBA" id="ARBA00004123"/>
    </source>
</evidence>
<evidence type="ECO:0000256" key="6">
    <source>
        <dbReference type="ARBA" id="ARBA00023054"/>
    </source>
</evidence>
<comment type="subcellular location">
    <subcellularLocation>
        <location evidence="2">Chromosome</location>
        <location evidence="2">Centromere</location>
    </subcellularLocation>
    <subcellularLocation>
        <location evidence="1">Nucleus</location>
    </subcellularLocation>
</comment>
<name>A0A6I8NJX2_ORNAN</name>
<feature type="compositionally biased region" description="Basic and acidic residues" evidence="11">
    <location>
        <begin position="208"/>
        <end position="218"/>
    </location>
</feature>
<feature type="region of interest" description="Disordered" evidence="11">
    <location>
        <begin position="1"/>
        <end position="246"/>
    </location>
</feature>
<dbReference type="PANTHER" id="PTHR32222:SF1">
    <property type="entry name" value="CENTROMERE PROTEIN U"/>
    <property type="match status" value="1"/>
</dbReference>